<dbReference type="CDD" id="cd00866">
    <property type="entry name" value="PEBP_euk"/>
    <property type="match status" value="1"/>
</dbReference>
<dbReference type="InterPro" id="IPR008914">
    <property type="entry name" value="PEBP"/>
</dbReference>
<feature type="chain" id="PRO_5046774148" description="PEBP-like protein" evidence="1">
    <location>
        <begin position="19"/>
        <end position="191"/>
    </location>
</feature>
<keyword evidence="1" id="KW-0732">Signal</keyword>
<dbReference type="InterPro" id="IPR036610">
    <property type="entry name" value="PEBP-like_sf"/>
</dbReference>
<name>A0ABR3WA50_9PEZI</name>
<evidence type="ECO:0000256" key="1">
    <source>
        <dbReference type="SAM" id="SignalP"/>
    </source>
</evidence>
<keyword evidence="3" id="KW-1185">Reference proteome</keyword>
<dbReference type="EMBL" id="JAZHXJ010000577">
    <property type="protein sequence ID" value="KAL1856943.1"/>
    <property type="molecule type" value="Genomic_DNA"/>
</dbReference>
<reference evidence="2 3" key="1">
    <citation type="journal article" date="2024" name="Commun. Biol.">
        <title>Comparative genomic analysis of thermophilic fungi reveals convergent evolutionary adaptations and gene losses.</title>
        <authorList>
            <person name="Steindorff A.S."/>
            <person name="Aguilar-Pontes M.V."/>
            <person name="Robinson A.J."/>
            <person name="Andreopoulos B."/>
            <person name="LaButti K."/>
            <person name="Kuo A."/>
            <person name="Mondo S."/>
            <person name="Riley R."/>
            <person name="Otillar R."/>
            <person name="Haridas S."/>
            <person name="Lipzen A."/>
            <person name="Grimwood J."/>
            <person name="Schmutz J."/>
            <person name="Clum A."/>
            <person name="Reid I.D."/>
            <person name="Moisan M.C."/>
            <person name="Butler G."/>
            <person name="Nguyen T.T.M."/>
            <person name="Dewar K."/>
            <person name="Conant G."/>
            <person name="Drula E."/>
            <person name="Henrissat B."/>
            <person name="Hansel C."/>
            <person name="Singer S."/>
            <person name="Hutchinson M.I."/>
            <person name="de Vries R.P."/>
            <person name="Natvig D.O."/>
            <person name="Powell A.J."/>
            <person name="Tsang A."/>
            <person name="Grigoriev I.V."/>
        </authorList>
    </citation>
    <scope>NUCLEOTIDE SEQUENCE [LARGE SCALE GENOMIC DNA]</scope>
    <source>
        <strain evidence="2 3">ATCC 24622</strain>
    </source>
</reference>
<comment type="caution">
    <text evidence="2">The sequence shown here is derived from an EMBL/GenBank/DDBJ whole genome shotgun (WGS) entry which is preliminary data.</text>
</comment>
<feature type="signal peptide" evidence="1">
    <location>
        <begin position="1"/>
        <end position="18"/>
    </location>
</feature>
<evidence type="ECO:0008006" key="4">
    <source>
        <dbReference type="Google" id="ProtNLM"/>
    </source>
</evidence>
<dbReference type="Pfam" id="PF01161">
    <property type="entry name" value="PBP"/>
    <property type="match status" value="1"/>
</dbReference>
<accession>A0ABR3WA50</accession>
<organism evidence="2 3">
    <name type="scientific">Phialemonium thermophilum</name>
    <dbReference type="NCBI Taxonomy" id="223376"/>
    <lineage>
        <taxon>Eukaryota</taxon>
        <taxon>Fungi</taxon>
        <taxon>Dikarya</taxon>
        <taxon>Ascomycota</taxon>
        <taxon>Pezizomycotina</taxon>
        <taxon>Sordariomycetes</taxon>
        <taxon>Sordariomycetidae</taxon>
        <taxon>Cephalothecales</taxon>
        <taxon>Cephalothecaceae</taxon>
        <taxon>Phialemonium</taxon>
    </lineage>
</organism>
<protein>
    <recommendedName>
        <fullName evidence="4">PEBP-like protein</fullName>
    </recommendedName>
</protein>
<dbReference type="SUPFAM" id="SSF49777">
    <property type="entry name" value="PEBP-like"/>
    <property type="match status" value="1"/>
</dbReference>
<dbReference type="InterPro" id="IPR035810">
    <property type="entry name" value="PEBP_euk"/>
</dbReference>
<sequence>MRTPIFALLSLLSGPSLAQTPPGFTPEVAAHLDVIYGSKAVSPPGIELAKSDVQKQPTIGTSDTVLNGTYLFVMIDLDVPASFTNPSAGPRRTNLHAMITGFQSDGTKTDGGVNVLSSSATGPVRYLGPAPPAETPPHPHRYVQLLFPTPESGFSVSQADVGQSLGFDIHAFIKKKNLDAPVRANYFNVTG</sequence>
<dbReference type="Gene3D" id="3.90.280.10">
    <property type="entry name" value="PEBP-like"/>
    <property type="match status" value="1"/>
</dbReference>
<evidence type="ECO:0000313" key="2">
    <source>
        <dbReference type="EMBL" id="KAL1856943.1"/>
    </source>
</evidence>
<dbReference type="Proteomes" id="UP001586593">
    <property type="component" value="Unassembled WGS sequence"/>
</dbReference>
<gene>
    <name evidence="2" type="ORF">VTK73DRAFT_8167</name>
</gene>
<dbReference type="PANTHER" id="PTHR11362:SF141">
    <property type="entry name" value="PHOSPHATIDYLETHANOLAMINE-BINDING PROTEIN"/>
    <property type="match status" value="1"/>
</dbReference>
<evidence type="ECO:0000313" key="3">
    <source>
        <dbReference type="Proteomes" id="UP001586593"/>
    </source>
</evidence>
<dbReference type="PANTHER" id="PTHR11362">
    <property type="entry name" value="PHOSPHATIDYLETHANOLAMINE-BINDING PROTEIN"/>
    <property type="match status" value="1"/>
</dbReference>
<proteinExistence type="predicted"/>